<dbReference type="EMBL" id="NRGR01000005">
    <property type="protein sequence ID" value="PCC40718.1"/>
    <property type="molecule type" value="Genomic_DNA"/>
</dbReference>
<name>A0A2A3YN50_9MICO</name>
<dbReference type="Proteomes" id="UP000218598">
    <property type="component" value="Unassembled WGS sequence"/>
</dbReference>
<comment type="caution">
    <text evidence="4">The sequence shown here is derived from an EMBL/GenBank/DDBJ whole genome shotgun (WGS) entry which is preliminary data.</text>
</comment>
<dbReference type="InterPro" id="IPR002491">
    <property type="entry name" value="ABC_transptr_periplasmic_BD"/>
</dbReference>
<dbReference type="InterPro" id="IPR050902">
    <property type="entry name" value="ABC_Transporter_SBP"/>
</dbReference>
<accession>A0A2A3YN50</accession>
<dbReference type="PANTHER" id="PTHR30535">
    <property type="entry name" value="VITAMIN B12-BINDING PROTEIN"/>
    <property type="match status" value="1"/>
</dbReference>
<dbReference type="RefSeq" id="WP_096196474.1">
    <property type="nucleotide sequence ID" value="NZ_JBQQGT010000022.1"/>
</dbReference>
<dbReference type="PROSITE" id="PS51257">
    <property type="entry name" value="PROKAR_LIPOPROTEIN"/>
    <property type="match status" value="1"/>
</dbReference>
<evidence type="ECO:0000256" key="1">
    <source>
        <dbReference type="ARBA" id="ARBA00008814"/>
    </source>
</evidence>
<feature type="chain" id="PRO_5039589453" description="Fe/B12 periplasmic-binding domain-containing protein" evidence="2">
    <location>
        <begin position="23"/>
        <end position="333"/>
    </location>
</feature>
<feature type="signal peptide" evidence="2">
    <location>
        <begin position="1"/>
        <end position="22"/>
    </location>
</feature>
<dbReference type="SUPFAM" id="SSF53807">
    <property type="entry name" value="Helical backbone' metal receptor"/>
    <property type="match status" value="1"/>
</dbReference>
<dbReference type="PANTHER" id="PTHR30535:SF4">
    <property type="entry name" value="HEMIN-BINDING PERIPLASMIC PROTEIN HMUT"/>
    <property type="match status" value="1"/>
</dbReference>
<feature type="domain" description="Fe/B12 periplasmic-binding" evidence="3">
    <location>
        <begin position="61"/>
        <end position="328"/>
    </location>
</feature>
<keyword evidence="5" id="KW-1185">Reference proteome</keyword>
<dbReference type="PROSITE" id="PS50983">
    <property type="entry name" value="FE_B12_PBP"/>
    <property type="match status" value="1"/>
</dbReference>
<sequence length="333" mass="33860">MHALTRRSFARTSLLSFGALTAVTACSSADGNDPSAASDGSWPRTVTLGNSEISLDAAPQRIVAVSTETGDLALELVGPERMAGVVEGAQDPSSANQSELAQQVEDTVVGAPSPDPEQILSLEPDLVLLTERHDGEESVGASLTASGVPCAAFASSDFESPQSVAGVIAALGGLFGAEDAAAQVTAAMQQQIDEVEAAVEAAQDAPRTLGLFVRGPSTMMFADSSSTSTLIELAGGTSIATESGWHSSPAADPEVLIDAAPDVILVQDFHGGGLGPFSALLESPALADVPAIAENRVHLIDALTTSGSAGARLGEGLRQIASLLHPDLVDQEQ</sequence>
<evidence type="ECO:0000259" key="3">
    <source>
        <dbReference type="PROSITE" id="PS50983"/>
    </source>
</evidence>
<keyword evidence="2" id="KW-0732">Signal</keyword>
<organism evidence="4 5">
    <name type="scientific">Brachybacterium alimentarium</name>
    <dbReference type="NCBI Taxonomy" id="47845"/>
    <lineage>
        <taxon>Bacteria</taxon>
        <taxon>Bacillati</taxon>
        <taxon>Actinomycetota</taxon>
        <taxon>Actinomycetes</taxon>
        <taxon>Micrococcales</taxon>
        <taxon>Dermabacteraceae</taxon>
        <taxon>Brachybacterium</taxon>
    </lineage>
</organism>
<proteinExistence type="inferred from homology"/>
<dbReference type="Gene3D" id="3.40.50.1980">
    <property type="entry name" value="Nitrogenase molybdenum iron protein domain"/>
    <property type="match status" value="2"/>
</dbReference>
<reference evidence="4 5" key="1">
    <citation type="journal article" date="2017" name="Elife">
        <title>Extensive horizontal gene transfer in cheese-associated bacteria.</title>
        <authorList>
            <person name="Bonham K.S."/>
            <person name="Wolfe B.E."/>
            <person name="Dutton R.J."/>
        </authorList>
    </citation>
    <scope>NUCLEOTIDE SEQUENCE [LARGE SCALE GENOMIC DNA]</scope>
    <source>
        <strain evidence="4 5">341_9</strain>
    </source>
</reference>
<gene>
    <name evidence="4" type="ORF">CIK66_02835</name>
</gene>
<protein>
    <recommendedName>
        <fullName evidence="3">Fe/B12 periplasmic-binding domain-containing protein</fullName>
    </recommendedName>
</protein>
<dbReference type="OrthoDB" id="9797850at2"/>
<dbReference type="Pfam" id="PF01497">
    <property type="entry name" value="Peripla_BP_2"/>
    <property type="match status" value="1"/>
</dbReference>
<evidence type="ECO:0000313" key="5">
    <source>
        <dbReference type="Proteomes" id="UP000218598"/>
    </source>
</evidence>
<evidence type="ECO:0000256" key="2">
    <source>
        <dbReference type="SAM" id="SignalP"/>
    </source>
</evidence>
<dbReference type="AlphaFoldDB" id="A0A2A3YN50"/>
<comment type="similarity">
    <text evidence="1">Belongs to the bacterial solute-binding protein 8 family.</text>
</comment>
<evidence type="ECO:0000313" key="4">
    <source>
        <dbReference type="EMBL" id="PCC40718.1"/>
    </source>
</evidence>